<keyword evidence="3" id="KW-0328">Glycosyltransferase</keyword>
<evidence type="ECO:0000313" key="6">
    <source>
        <dbReference type="EMBL" id="CUM74723.1"/>
    </source>
</evidence>
<dbReference type="Pfam" id="PF00535">
    <property type="entry name" value="Glycos_transf_2"/>
    <property type="match status" value="1"/>
</dbReference>
<gene>
    <name evidence="6" type="ORF">ERS852571_00345</name>
</gene>
<evidence type="ECO:0000313" key="7">
    <source>
        <dbReference type="Proteomes" id="UP000095553"/>
    </source>
</evidence>
<protein>
    <submittedName>
        <fullName evidence="6">Rhamnosyltransferase</fullName>
    </submittedName>
</protein>
<dbReference type="InterPro" id="IPR001173">
    <property type="entry name" value="Glyco_trans_2-like"/>
</dbReference>
<comment type="similarity">
    <text evidence="2">Belongs to the glycosyltransferase 2 family.</text>
</comment>
<evidence type="ECO:0000256" key="4">
    <source>
        <dbReference type="ARBA" id="ARBA00022679"/>
    </source>
</evidence>
<dbReference type="Gene3D" id="3.90.550.10">
    <property type="entry name" value="Spore Coat Polysaccharide Biosynthesis Protein SpsA, Chain A"/>
    <property type="match status" value="1"/>
</dbReference>
<dbReference type="Proteomes" id="UP000095553">
    <property type="component" value="Unassembled WGS sequence"/>
</dbReference>
<dbReference type="EMBL" id="CYXY01000002">
    <property type="protein sequence ID" value="CUM74723.1"/>
    <property type="molecule type" value="Genomic_DNA"/>
</dbReference>
<dbReference type="GO" id="GO:0016757">
    <property type="term" value="F:glycosyltransferase activity"/>
    <property type="evidence" value="ECO:0007669"/>
    <property type="project" value="UniProtKB-KW"/>
</dbReference>
<accession>A0A173R9Z5</accession>
<comment type="pathway">
    <text evidence="1">Cell wall biogenesis; cell wall polysaccharide biosynthesis.</text>
</comment>
<feature type="domain" description="Glycosyltransferase 2-like" evidence="5">
    <location>
        <begin position="8"/>
        <end position="134"/>
    </location>
</feature>
<dbReference type="AlphaFoldDB" id="A0A173R9Z5"/>
<keyword evidence="4 6" id="KW-0808">Transferase</keyword>
<evidence type="ECO:0000256" key="2">
    <source>
        <dbReference type="ARBA" id="ARBA00006739"/>
    </source>
</evidence>
<dbReference type="InterPro" id="IPR029044">
    <property type="entry name" value="Nucleotide-diphossugar_trans"/>
</dbReference>
<name>A0A173R9Z5_ANAHA</name>
<evidence type="ECO:0000259" key="5">
    <source>
        <dbReference type="Pfam" id="PF00535"/>
    </source>
</evidence>
<dbReference type="RefSeq" id="WP_055072270.1">
    <property type="nucleotide sequence ID" value="NZ_CYXY01000002.1"/>
</dbReference>
<dbReference type="CDD" id="cd02526">
    <property type="entry name" value="GT2_RfbF_like"/>
    <property type="match status" value="1"/>
</dbReference>
<sequence length="278" mass="32283">MEKIFAGIVLYNPDIERLKENVDNIINQVSRVILVNNGSENTEEIEQYLDGLEKQKIIYKNLNKNKGIAAALNVIVNKCIDYNVNWVMTLDQDTVCNKDIVQKYRKYLKMDNVGQLTCEYIDRNFKNEDEKNKYGIRKISWCITSAALLNINAWKKVGGFDERLFIDEVDYDICLSMREKGYYIYQIDFIGFVHEIGEGKSKKIGNKIIKTWNHSAFRRYYSTRNAMIVARKHSEINTIRAFLGVLKHIGIILLFENDKWNKFKAGIKGLCVGIGEKI</sequence>
<organism evidence="6 7">
    <name type="scientific">Anaerostipes hadrus</name>
    <dbReference type="NCBI Taxonomy" id="649756"/>
    <lineage>
        <taxon>Bacteria</taxon>
        <taxon>Bacillati</taxon>
        <taxon>Bacillota</taxon>
        <taxon>Clostridia</taxon>
        <taxon>Lachnospirales</taxon>
        <taxon>Lachnospiraceae</taxon>
        <taxon>Anaerostipes</taxon>
    </lineage>
</organism>
<evidence type="ECO:0000256" key="3">
    <source>
        <dbReference type="ARBA" id="ARBA00022676"/>
    </source>
</evidence>
<dbReference type="PANTHER" id="PTHR43179:SF12">
    <property type="entry name" value="GALACTOFURANOSYLTRANSFERASE GLFT2"/>
    <property type="match status" value="1"/>
</dbReference>
<dbReference type="PANTHER" id="PTHR43179">
    <property type="entry name" value="RHAMNOSYLTRANSFERASE WBBL"/>
    <property type="match status" value="1"/>
</dbReference>
<proteinExistence type="inferred from homology"/>
<reference evidence="6 7" key="1">
    <citation type="submission" date="2015-09" db="EMBL/GenBank/DDBJ databases">
        <authorList>
            <consortium name="Pathogen Informatics"/>
        </authorList>
    </citation>
    <scope>NUCLEOTIDE SEQUENCE [LARGE SCALE GENOMIC DNA]</scope>
    <source>
        <strain evidence="6 7">2789STDY5834959</strain>
    </source>
</reference>
<dbReference type="SUPFAM" id="SSF53448">
    <property type="entry name" value="Nucleotide-diphospho-sugar transferases"/>
    <property type="match status" value="1"/>
</dbReference>
<evidence type="ECO:0000256" key="1">
    <source>
        <dbReference type="ARBA" id="ARBA00004776"/>
    </source>
</evidence>